<protein>
    <recommendedName>
        <fullName evidence="2">DUF3592 domain-containing protein</fullName>
    </recommendedName>
</protein>
<dbReference type="RefSeq" id="WP_259096102.1">
    <property type="nucleotide sequence ID" value="NZ_BAAAZC010000003.1"/>
</dbReference>
<keyword evidence="4" id="KW-1185">Reference proteome</keyword>
<keyword evidence="1" id="KW-1133">Transmembrane helix</keyword>
<reference evidence="4" key="1">
    <citation type="journal article" date="2019" name="Int. J. Syst. Evol. Microbiol.">
        <title>The Global Catalogue of Microorganisms (GCM) 10K type strain sequencing project: providing services to taxonomists for standard genome sequencing and annotation.</title>
        <authorList>
            <consortium name="The Broad Institute Genomics Platform"/>
            <consortium name="The Broad Institute Genome Sequencing Center for Infectious Disease"/>
            <person name="Wu L."/>
            <person name="Ma J."/>
        </authorList>
    </citation>
    <scope>NUCLEOTIDE SEQUENCE [LARGE SCALE GENOMIC DNA]</scope>
    <source>
        <strain evidence="4">JCM 16601</strain>
    </source>
</reference>
<comment type="caution">
    <text evidence="3">The sequence shown here is derived from an EMBL/GenBank/DDBJ whole genome shotgun (WGS) entry which is preliminary data.</text>
</comment>
<evidence type="ECO:0000259" key="2">
    <source>
        <dbReference type="Pfam" id="PF12158"/>
    </source>
</evidence>
<feature type="domain" description="DUF3592" evidence="2">
    <location>
        <begin position="38"/>
        <end position="107"/>
    </location>
</feature>
<evidence type="ECO:0000256" key="1">
    <source>
        <dbReference type="SAM" id="Phobius"/>
    </source>
</evidence>
<gene>
    <name evidence="3" type="ORF">GCM10022210_01910</name>
</gene>
<evidence type="ECO:0000313" key="3">
    <source>
        <dbReference type="EMBL" id="GAA3958252.1"/>
    </source>
</evidence>
<dbReference type="Proteomes" id="UP001500742">
    <property type="component" value="Unassembled WGS sequence"/>
</dbReference>
<feature type="transmembrane region" description="Helical" evidence="1">
    <location>
        <begin position="111"/>
        <end position="133"/>
    </location>
</feature>
<accession>A0ABP7P1R3</accession>
<sequence>MNITVDEIILLTGGTFFTVWGIGKITERSKLVKTGVKVDGVVMENEYDGEGRDVGTYYPVIRYITLEKEWVTKRYEIGSSPPAFKERETVKVIYSLEDHEYFMIDNWHSKLLGPVFIIVGLTLIISVVIYFILHQY</sequence>
<keyword evidence="1" id="KW-0472">Membrane</keyword>
<evidence type="ECO:0000313" key="4">
    <source>
        <dbReference type="Proteomes" id="UP001500742"/>
    </source>
</evidence>
<keyword evidence="1" id="KW-0812">Transmembrane</keyword>
<name>A0ABP7P1R3_9SPHI</name>
<organism evidence="3 4">
    <name type="scientific">Mucilaginibacter dorajii</name>
    <dbReference type="NCBI Taxonomy" id="692994"/>
    <lineage>
        <taxon>Bacteria</taxon>
        <taxon>Pseudomonadati</taxon>
        <taxon>Bacteroidota</taxon>
        <taxon>Sphingobacteriia</taxon>
        <taxon>Sphingobacteriales</taxon>
        <taxon>Sphingobacteriaceae</taxon>
        <taxon>Mucilaginibacter</taxon>
    </lineage>
</organism>
<dbReference type="EMBL" id="BAAAZC010000003">
    <property type="protein sequence ID" value="GAA3958252.1"/>
    <property type="molecule type" value="Genomic_DNA"/>
</dbReference>
<dbReference type="Pfam" id="PF12158">
    <property type="entry name" value="DUF3592"/>
    <property type="match status" value="1"/>
</dbReference>
<proteinExistence type="predicted"/>
<dbReference type="InterPro" id="IPR021994">
    <property type="entry name" value="DUF3592"/>
</dbReference>